<dbReference type="Pfam" id="PF13187">
    <property type="entry name" value="Fer4_9"/>
    <property type="match status" value="1"/>
</dbReference>
<comment type="caution">
    <text evidence="2">The sequence shown here is derived from an EMBL/GenBank/DDBJ whole genome shotgun (WGS) entry which is preliminary data.</text>
</comment>
<protein>
    <submittedName>
        <fullName evidence="2">2-oxoglutarate ferredoxin oxidoreductase subunit delta</fullName>
        <ecNumber evidence="2">1.2.7.3</ecNumber>
    </submittedName>
</protein>
<dbReference type="EC" id="1.2.7.3" evidence="2"/>
<feature type="domain" description="4Fe-4S ferredoxin-type" evidence="1">
    <location>
        <begin position="1"/>
        <end position="30"/>
    </location>
</feature>
<reference evidence="2" key="1">
    <citation type="submission" date="2021-03" db="EMBL/GenBank/DDBJ databases">
        <title>Genomic Encyclopedia of Type Strains, Phase IV (KMG-V): Genome sequencing to study the core and pangenomes of soil and plant-associated prokaryotes.</title>
        <authorList>
            <person name="Whitman W."/>
        </authorList>
    </citation>
    <scope>NUCLEOTIDE SEQUENCE</scope>
    <source>
        <strain evidence="2">C4</strain>
    </source>
</reference>
<dbReference type="SUPFAM" id="SSF54862">
    <property type="entry name" value="4Fe-4S ferredoxins"/>
    <property type="match status" value="1"/>
</dbReference>
<dbReference type="GO" id="GO:0047553">
    <property type="term" value="F:2-oxoglutarate synthase activity"/>
    <property type="evidence" value="ECO:0007669"/>
    <property type="project" value="UniProtKB-EC"/>
</dbReference>
<proteinExistence type="predicted"/>
<dbReference type="OrthoDB" id="51316at2157"/>
<dbReference type="Gene3D" id="3.30.70.20">
    <property type="match status" value="2"/>
</dbReference>
<dbReference type="PANTHER" id="PTHR43122:SF1">
    <property type="entry name" value="IRON-SULFUR-BINDING PROTEIN"/>
    <property type="match status" value="1"/>
</dbReference>
<organism evidence="2 3">
    <name type="scientific">Methanococcus voltae</name>
    <dbReference type="NCBI Taxonomy" id="2188"/>
    <lineage>
        <taxon>Archaea</taxon>
        <taxon>Methanobacteriati</taxon>
        <taxon>Methanobacteriota</taxon>
        <taxon>Methanomada group</taxon>
        <taxon>Methanococci</taxon>
        <taxon>Methanococcales</taxon>
        <taxon>Methanococcaceae</taxon>
        <taxon>Methanococcus</taxon>
    </lineage>
</organism>
<dbReference type="RefSeq" id="WP_209590082.1">
    <property type="nucleotide sequence ID" value="NZ_JAGGMU010000001.1"/>
</dbReference>
<dbReference type="InterPro" id="IPR017900">
    <property type="entry name" value="4Fe4S_Fe_S_CS"/>
</dbReference>
<dbReference type="Proteomes" id="UP000740329">
    <property type="component" value="Unassembled WGS sequence"/>
</dbReference>
<accession>A0A8J7URJ3</accession>
<dbReference type="PANTHER" id="PTHR43122">
    <property type="entry name" value="FERREDOXIN SUBUNIT OF PYRUVATE:FLAVODOXIN OXIDOREDUCTASE-RELATED"/>
    <property type="match status" value="1"/>
</dbReference>
<evidence type="ECO:0000313" key="2">
    <source>
        <dbReference type="EMBL" id="MBP2200697.1"/>
    </source>
</evidence>
<feature type="domain" description="4Fe-4S ferredoxin-type" evidence="1">
    <location>
        <begin position="37"/>
        <end position="67"/>
    </location>
</feature>
<keyword evidence="2" id="KW-0560">Oxidoreductase</keyword>
<name>A0A8J7URJ3_METVO</name>
<sequence length="69" mass="7871">MKITINEEYCKGCDICIQVCPKDVYEKSKQLNKKGIYPPKPVNPNECTHCNLCVLQCPDQAINVELNEE</sequence>
<dbReference type="InterPro" id="IPR017896">
    <property type="entry name" value="4Fe4S_Fe-S-bd"/>
</dbReference>
<dbReference type="AlphaFoldDB" id="A0A8J7URJ3"/>
<gene>
    <name evidence="2" type="ORF">J3E07_000095</name>
</gene>
<dbReference type="PROSITE" id="PS51379">
    <property type="entry name" value="4FE4S_FER_2"/>
    <property type="match status" value="2"/>
</dbReference>
<evidence type="ECO:0000259" key="1">
    <source>
        <dbReference type="PROSITE" id="PS51379"/>
    </source>
</evidence>
<dbReference type="EMBL" id="JAGGMV010000001">
    <property type="protein sequence ID" value="MBP2200697.1"/>
    <property type="molecule type" value="Genomic_DNA"/>
</dbReference>
<evidence type="ECO:0000313" key="3">
    <source>
        <dbReference type="Proteomes" id="UP000740329"/>
    </source>
</evidence>
<dbReference type="PROSITE" id="PS00198">
    <property type="entry name" value="4FE4S_FER_1"/>
    <property type="match status" value="2"/>
</dbReference>